<accession>A0ABV9I1Q6</accession>
<gene>
    <name evidence="1" type="ORF">ACFO3O_20350</name>
</gene>
<dbReference type="SUPFAM" id="SSF53335">
    <property type="entry name" value="S-adenosyl-L-methionine-dependent methyltransferases"/>
    <property type="match status" value="1"/>
</dbReference>
<evidence type="ECO:0000313" key="2">
    <source>
        <dbReference type="Proteomes" id="UP001596043"/>
    </source>
</evidence>
<evidence type="ECO:0000313" key="1">
    <source>
        <dbReference type="EMBL" id="MFC4636269.1"/>
    </source>
</evidence>
<proteinExistence type="predicted"/>
<keyword evidence="1" id="KW-0489">Methyltransferase</keyword>
<dbReference type="Gene3D" id="3.40.50.150">
    <property type="entry name" value="Vaccinia Virus protein VP39"/>
    <property type="match status" value="1"/>
</dbReference>
<organism evidence="1 2">
    <name type="scientific">Dokdonia ponticola</name>
    <dbReference type="NCBI Taxonomy" id="2041041"/>
    <lineage>
        <taxon>Bacteria</taxon>
        <taxon>Pseudomonadati</taxon>
        <taxon>Bacteroidota</taxon>
        <taxon>Flavobacteriia</taxon>
        <taxon>Flavobacteriales</taxon>
        <taxon>Flavobacteriaceae</taxon>
        <taxon>Dokdonia</taxon>
    </lineage>
</organism>
<dbReference type="Pfam" id="PF13578">
    <property type="entry name" value="Methyltransf_24"/>
    <property type="match status" value="1"/>
</dbReference>
<dbReference type="Proteomes" id="UP001596043">
    <property type="component" value="Unassembled WGS sequence"/>
</dbReference>
<sequence>MLHQIITYIKWLPKTFHLHGIHSPFVFSFEKKCLKGKSKDENVSKLIAYRNTLLQNNKIISVTDFGAGSRVFRSDERMVKDIARYAGAPLKRMQLIERMITYFQPKNILEIGTSLGMGTIALSANPESVVTSLEGCPETAAIAQQQLQDFGVSNVDIIIGEFGESLQKINKNKFDLIYFDGNHSKEATLHYAQEMLPTITNETVWVFDDIHWSQEMTEAWHILKKLPEVTVTIDCFYIGFLFFREEQHKEDFFIKL</sequence>
<dbReference type="PANTHER" id="PTHR43836">
    <property type="entry name" value="CATECHOL O-METHYLTRANSFERASE 1-RELATED"/>
    <property type="match status" value="1"/>
</dbReference>
<keyword evidence="1" id="KW-0808">Transferase</keyword>
<dbReference type="EC" id="2.1.1.-" evidence="1"/>
<dbReference type="EMBL" id="JBHSFV010000017">
    <property type="protein sequence ID" value="MFC4636269.1"/>
    <property type="molecule type" value="Genomic_DNA"/>
</dbReference>
<dbReference type="GO" id="GO:0032259">
    <property type="term" value="P:methylation"/>
    <property type="evidence" value="ECO:0007669"/>
    <property type="project" value="UniProtKB-KW"/>
</dbReference>
<keyword evidence="2" id="KW-1185">Reference proteome</keyword>
<reference evidence="2" key="1">
    <citation type="journal article" date="2019" name="Int. J. Syst. Evol. Microbiol.">
        <title>The Global Catalogue of Microorganisms (GCM) 10K type strain sequencing project: providing services to taxonomists for standard genome sequencing and annotation.</title>
        <authorList>
            <consortium name="The Broad Institute Genomics Platform"/>
            <consortium name="The Broad Institute Genome Sequencing Center for Infectious Disease"/>
            <person name="Wu L."/>
            <person name="Ma J."/>
        </authorList>
    </citation>
    <scope>NUCLEOTIDE SEQUENCE [LARGE SCALE GENOMIC DNA]</scope>
    <source>
        <strain evidence="2">YJ-61-S</strain>
    </source>
</reference>
<dbReference type="GO" id="GO:0008168">
    <property type="term" value="F:methyltransferase activity"/>
    <property type="evidence" value="ECO:0007669"/>
    <property type="project" value="UniProtKB-KW"/>
</dbReference>
<protein>
    <submittedName>
        <fullName evidence="1">O-methyltransferase</fullName>
        <ecNumber evidence="1">2.1.1.-</ecNumber>
    </submittedName>
</protein>
<name>A0ABV9I1Q6_9FLAO</name>
<dbReference type="CDD" id="cd02440">
    <property type="entry name" value="AdoMet_MTases"/>
    <property type="match status" value="1"/>
</dbReference>
<comment type="caution">
    <text evidence="1">The sequence shown here is derived from an EMBL/GenBank/DDBJ whole genome shotgun (WGS) entry which is preliminary data.</text>
</comment>
<dbReference type="RefSeq" id="WP_379982301.1">
    <property type="nucleotide sequence ID" value="NZ_JBHSFV010000017.1"/>
</dbReference>
<dbReference type="InterPro" id="IPR029063">
    <property type="entry name" value="SAM-dependent_MTases_sf"/>
</dbReference>
<dbReference type="PANTHER" id="PTHR43836:SF2">
    <property type="entry name" value="CATECHOL O-METHYLTRANSFERASE 1-RELATED"/>
    <property type="match status" value="1"/>
</dbReference>